<reference evidence="1 2" key="1">
    <citation type="submission" date="2018-06" db="EMBL/GenBank/DDBJ databases">
        <title>Genomic Encyclopedia of Archaeal and Bacterial Type Strains, Phase II (KMG-II): from individual species to whole genera.</title>
        <authorList>
            <person name="Goeker M."/>
        </authorList>
    </citation>
    <scope>NUCLEOTIDE SEQUENCE [LARGE SCALE GENOMIC DNA]</scope>
    <source>
        <strain evidence="1 2">DSM 24525</strain>
    </source>
</reference>
<evidence type="ECO:0000313" key="1">
    <source>
        <dbReference type="EMBL" id="PZW47011.1"/>
    </source>
</evidence>
<comment type="caution">
    <text evidence="1">The sequence shown here is derived from an EMBL/GenBank/DDBJ whole genome shotgun (WGS) entry which is preliminary data.</text>
</comment>
<evidence type="ECO:0000313" key="2">
    <source>
        <dbReference type="Proteomes" id="UP000249688"/>
    </source>
</evidence>
<dbReference type="RefSeq" id="WP_111397616.1">
    <property type="nucleotide sequence ID" value="NZ_QKYU01000007.1"/>
</dbReference>
<dbReference type="EMBL" id="QKYU01000007">
    <property type="protein sequence ID" value="PZW47011.1"/>
    <property type="molecule type" value="Genomic_DNA"/>
</dbReference>
<proteinExistence type="predicted"/>
<keyword evidence="2" id="KW-1185">Reference proteome</keyword>
<protein>
    <submittedName>
        <fullName evidence="1">Uncharacterized protein</fullName>
    </submittedName>
</protein>
<sequence>MEIMLRPALGPIGAMPGAESDDLLDRAWRDPWTRADCRRVALGMMPGCGFVDDATLLDCLKFEVRRGRLTVSAASASSTQFAPPQPPSKPRQSVLLIDAFEKGKGGGAFINITRAEVVAGLRERVKKPEGIDQGSTSLCGPSSLCYNLLLDDPDTYVRYVIDLYETGAAMLGKTKVKPGESCRSFKPKGIAPVDWIATASLRDSENLMFNYDDPSDAFGGITLPNNLAGWMEGLGYTSVTNETNVWFSKDPEDFDQAVRLLRQGQRVCIFVNSRIVDGQEKVSHFYSVPDHWIVLHASGGLAHGTLAATFWTWAQMIPVPKTGAMNADTFCGNFFGYVAGSPP</sequence>
<accession>A0A2W7ILN0</accession>
<name>A0A2W7ILN0_9PROT</name>
<dbReference type="Proteomes" id="UP000249688">
    <property type="component" value="Unassembled WGS sequence"/>
</dbReference>
<dbReference type="AlphaFoldDB" id="A0A2W7ILN0"/>
<gene>
    <name evidence="1" type="ORF">C8P66_10749</name>
</gene>
<organism evidence="1 2">
    <name type="scientific">Humitalea rosea</name>
    <dbReference type="NCBI Taxonomy" id="990373"/>
    <lineage>
        <taxon>Bacteria</taxon>
        <taxon>Pseudomonadati</taxon>
        <taxon>Pseudomonadota</taxon>
        <taxon>Alphaproteobacteria</taxon>
        <taxon>Acetobacterales</taxon>
        <taxon>Roseomonadaceae</taxon>
        <taxon>Humitalea</taxon>
    </lineage>
</organism>
<dbReference type="OrthoDB" id="8177309at2"/>